<evidence type="ECO:0000256" key="1">
    <source>
        <dbReference type="SAM" id="Coils"/>
    </source>
</evidence>
<protein>
    <submittedName>
        <fullName evidence="2">Uncharacterized protein</fullName>
    </submittedName>
</protein>
<proteinExistence type="predicted"/>
<gene>
    <name evidence="2" type="ORF">TrRE_jg1265</name>
</gene>
<organism evidence="2 3">
    <name type="scientific">Triparma retinervis</name>
    <dbReference type="NCBI Taxonomy" id="2557542"/>
    <lineage>
        <taxon>Eukaryota</taxon>
        <taxon>Sar</taxon>
        <taxon>Stramenopiles</taxon>
        <taxon>Ochrophyta</taxon>
        <taxon>Bolidophyceae</taxon>
        <taxon>Parmales</taxon>
        <taxon>Triparmaceae</taxon>
        <taxon>Triparma</taxon>
    </lineage>
</organism>
<dbReference type="AlphaFoldDB" id="A0A9W6ZM08"/>
<keyword evidence="3" id="KW-1185">Reference proteome</keyword>
<dbReference type="OrthoDB" id="10561350at2759"/>
<evidence type="ECO:0000313" key="2">
    <source>
        <dbReference type="EMBL" id="GMH53483.1"/>
    </source>
</evidence>
<feature type="coiled-coil region" evidence="1">
    <location>
        <begin position="1"/>
        <end position="35"/>
    </location>
</feature>
<evidence type="ECO:0000313" key="3">
    <source>
        <dbReference type="Proteomes" id="UP001165082"/>
    </source>
</evidence>
<accession>A0A9W6ZM08</accession>
<comment type="caution">
    <text evidence="2">The sequence shown here is derived from an EMBL/GenBank/DDBJ whole genome shotgun (WGS) entry which is preliminary data.</text>
</comment>
<dbReference type="Proteomes" id="UP001165082">
    <property type="component" value="Unassembled WGS sequence"/>
</dbReference>
<name>A0A9W6ZM08_9STRA</name>
<reference evidence="2" key="1">
    <citation type="submission" date="2022-07" db="EMBL/GenBank/DDBJ databases">
        <title>Genome analysis of Parmales, a sister group of diatoms, reveals the evolutionary specialization of diatoms from phago-mixotrophs to photoautotrophs.</title>
        <authorList>
            <person name="Ban H."/>
            <person name="Sato S."/>
            <person name="Yoshikawa S."/>
            <person name="Kazumasa Y."/>
            <person name="Nakamura Y."/>
            <person name="Ichinomiya M."/>
            <person name="Saitoh K."/>
            <person name="Sato N."/>
            <person name="Blanc-Mathieu R."/>
            <person name="Endo H."/>
            <person name="Kuwata A."/>
            <person name="Ogata H."/>
        </authorList>
    </citation>
    <scope>NUCLEOTIDE SEQUENCE</scope>
</reference>
<dbReference type="EMBL" id="BRXZ01004674">
    <property type="protein sequence ID" value="GMH53483.1"/>
    <property type="molecule type" value="Genomic_DNA"/>
</dbReference>
<sequence>MREAMAQVKKLNRRIAALEARLREALEGEEEERRNMVPRVIMGWGNRLMMGGFNKWKKAAEGMARGDAVSLYRGAVVKGTLKGLLRKYLRGAFDAMRGEGGRGRENTRETGRDEYETFGGNLTWTEVPLGSFVG</sequence>
<keyword evidence="1" id="KW-0175">Coiled coil</keyword>